<reference evidence="1 2" key="1">
    <citation type="submission" date="2018-02" db="EMBL/GenBank/DDBJ databases">
        <authorList>
            <person name="Cohen D.B."/>
            <person name="Kent A.D."/>
        </authorList>
    </citation>
    <scope>NUCLEOTIDE SEQUENCE [LARGE SCALE GENOMIC DNA]</scope>
    <source>
        <strain evidence="1 2">ULC007</strain>
    </source>
</reference>
<comment type="caution">
    <text evidence="1">The sequence shown here is derived from an EMBL/GenBank/DDBJ whole genome shotgun (WGS) entry which is preliminary data.</text>
</comment>
<feature type="non-terminal residue" evidence="1">
    <location>
        <position position="80"/>
    </location>
</feature>
<evidence type="ECO:0000313" key="2">
    <source>
        <dbReference type="Proteomes" id="UP000238634"/>
    </source>
</evidence>
<gene>
    <name evidence="1" type="ORF">C7B65_26210</name>
</gene>
<dbReference type="STRING" id="1920490.GCA_001895925_03399"/>
<dbReference type="AlphaFoldDB" id="A0A2T1D2G2"/>
<dbReference type="RefSeq" id="WP_146135853.1">
    <property type="nucleotide sequence ID" value="NZ_PVWG01000083.1"/>
</dbReference>
<organism evidence="1 2">
    <name type="scientific">Phormidesmis priestleyi ULC007</name>
    <dbReference type="NCBI Taxonomy" id="1920490"/>
    <lineage>
        <taxon>Bacteria</taxon>
        <taxon>Bacillati</taxon>
        <taxon>Cyanobacteriota</taxon>
        <taxon>Cyanophyceae</taxon>
        <taxon>Leptolyngbyales</taxon>
        <taxon>Leptolyngbyaceae</taxon>
        <taxon>Phormidesmis</taxon>
    </lineage>
</organism>
<accession>A0A2T1D2G2</accession>
<name>A0A2T1D2G2_9CYAN</name>
<protein>
    <submittedName>
        <fullName evidence="1">Uncharacterized protein</fullName>
    </submittedName>
</protein>
<evidence type="ECO:0000313" key="1">
    <source>
        <dbReference type="EMBL" id="PSB14621.1"/>
    </source>
</evidence>
<reference evidence="1 2" key="2">
    <citation type="submission" date="2018-03" db="EMBL/GenBank/DDBJ databases">
        <title>The ancient ancestry and fast evolution of plastids.</title>
        <authorList>
            <person name="Moore K.R."/>
            <person name="Magnabosco C."/>
            <person name="Momper L."/>
            <person name="Gold D.A."/>
            <person name="Bosak T."/>
            <person name="Fournier G.P."/>
        </authorList>
    </citation>
    <scope>NUCLEOTIDE SEQUENCE [LARGE SCALE GENOMIC DNA]</scope>
    <source>
        <strain evidence="1 2">ULC007</strain>
    </source>
</reference>
<proteinExistence type="predicted"/>
<sequence length="80" mass="9487">MPSFFYFTLLQMGDRVQTVQHISQVYVKWRYGGHSPNLRELQQRLREMRKTKVKGCDLYLIPLERNGKAILIQLVPELIP</sequence>
<dbReference type="EMBL" id="PVWG01000083">
    <property type="protein sequence ID" value="PSB14621.1"/>
    <property type="molecule type" value="Genomic_DNA"/>
</dbReference>
<keyword evidence="2" id="KW-1185">Reference proteome</keyword>
<dbReference type="Proteomes" id="UP000238634">
    <property type="component" value="Unassembled WGS sequence"/>
</dbReference>